<comment type="catalytic activity">
    <reaction evidence="5">
        <text>a di-trans,poly-cis-dolichal + NADP(+) = a di-trans,poly-cis-polyprenal + NADPH + H(+)</text>
        <dbReference type="Rhea" id="RHEA:80727"/>
        <dbReference type="Rhea" id="RHEA-COMP:19536"/>
        <dbReference type="Rhea" id="RHEA-COMP:19537"/>
        <dbReference type="ChEBI" id="CHEBI:15378"/>
        <dbReference type="ChEBI" id="CHEBI:57783"/>
        <dbReference type="ChEBI" id="CHEBI:58349"/>
        <dbReference type="ChEBI" id="CHEBI:231623"/>
        <dbReference type="ChEBI" id="CHEBI:231637"/>
        <dbReference type="EC" id="1.3.1.94"/>
    </reaction>
    <physiologicalReaction direction="right-to-left" evidence="5">
        <dbReference type="Rhea" id="RHEA:80729"/>
    </physiologicalReaction>
</comment>
<dbReference type="InterPro" id="IPR001104">
    <property type="entry name" value="3-oxo-5_a-steroid_4-DH_C"/>
</dbReference>
<sequence length="348" mass="38947">MSLGPRFFSGSLAPLGSVIMSVSPANICQVSFVGLGITIISLTMLPKAVQKHVLDYGPRKIKRSSSDDNGKGVEEPEPAPSAFEQALAAVVAHLQVPHSWFISFYVFYLLCSAYWAAQWWSWRQAGPGSEVPNNLFGLIVTRQQTSDLVLASMPATSMVLAQVYIAFTLEAVQTGRRMYEYLCVFKPSKAKMNAEHFLMGFIYYAIMSVAVWVEGSQAIMTAKQHNTKFVPQSAFAKIVVGTFFFLLAWVGQYRCHAHLASLKKYSLPEEGLFRYLISPHYTCELSMYVALSIITAPEGRLVNRTVFSSLLFVLANLGVTADRTKRWYSEKFGAERVAKKWRIIPFVF</sequence>
<comment type="function">
    <text evidence="5">Plays a key role in early steps of protein N-linked glycosylation by being involved in the conversion of polyprenol into dolichol. Acts as a polyprenal reductase that mediates the reduction of polyprenal into dolichal in a NADP-dependent mechanism. Dolichols are required for the synthesis of dolichol-linked monosaccharides and the oligosaccharide precursor used for N-glycosylation.</text>
</comment>
<dbReference type="EMBL" id="CAWUHD010000050">
    <property type="protein sequence ID" value="CAK7223495.1"/>
    <property type="molecule type" value="Genomic_DNA"/>
</dbReference>
<accession>A0ABP0BV13</accession>
<dbReference type="InterPro" id="IPR039698">
    <property type="entry name" value="Dfg10/SRD5A3"/>
</dbReference>
<dbReference type="Pfam" id="PF02544">
    <property type="entry name" value="Steroid_dh"/>
    <property type="match status" value="1"/>
</dbReference>
<feature type="transmembrane region" description="Helical" evidence="5">
    <location>
        <begin position="12"/>
        <end position="42"/>
    </location>
</feature>
<feature type="transmembrane region" description="Helical" evidence="5">
    <location>
        <begin position="196"/>
        <end position="213"/>
    </location>
</feature>
<feature type="transmembrane region" description="Helical" evidence="5">
    <location>
        <begin position="233"/>
        <end position="251"/>
    </location>
</feature>
<keyword evidence="5" id="KW-0256">Endoplasmic reticulum</keyword>
<evidence type="ECO:0000256" key="2">
    <source>
        <dbReference type="ARBA" id="ARBA00022692"/>
    </source>
</evidence>
<keyword evidence="5" id="KW-0521">NADP</keyword>
<keyword evidence="2 5" id="KW-0812">Transmembrane</keyword>
<comment type="similarity">
    <text evidence="5">Belongs to the steroid 5-alpha reductase family. Polyprenal reductase subfamily.</text>
</comment>
<evidence type="ECO:0000256" key="1">
    <source>
        <dbReference type="ARBA" id="ARBA00004127"/>
    </source>
</evidence>
<feature type="domain" description="3-oxo-5-alpha-steroid 4-dehydrogenase C-terminal" evidence="6">
    <location>
        <begin position="237"/>
        <end position="348"/>
    </location>
</feature>
<name>A0ABP0BV13_9PEZI</name>
<evidence type="ECO:0000313" key="8">
    <source>
        <dbReference type="Proteomes" id="UP001642482"/>
    </source>
</evidence>
<keyword evidence="5" id="KW-0560">Oxidoreductase</keyword>
<dbReference type="Proteomes" id="UP001642482">
    <property type="component" value="Unassembled WGS sequence"/>
</dbReference>
<dbReference type="EC" id="1.3.1.94" evidence="5"/>
<gene>
    <name evidence="7" type="ORF">SEUCBS140593_005255</name>
</gene>
<protein>
    <recommendedName>
        <fullName evidence="5">Polyprenal reductase</fullName>
        <ecNumber evidence="5">1.3.1.94</ecNumber>
    </recommendedName>
</protein>
<dbReference type="PANTHER" id="PTHR14624:SF0">
    <property type="entry name" value="POLYPRENOL REDUCTASE"/>
    <property type="match status" value="1"/>
</dbReference>
<keyword evidence="3 5" id="KW-1133">Transmembrane helix</keyword>
<comment type="caution">
    <text evidence="7">The sequence shown here is derived from an EMBL/GenBank/DDBJ whole genome shotgun (WGS) entry which is preliminary data.</text>
</comment>
<evidence type="ECO:0000259" key="6">
    <source>
        <dbReference type="Pfam" id="PF02544"/>
    </source>
</evidence>
<evidence type="ECO:0000256" key="3">
    <source>
        <dbReference type="ARBA" id="ARBA00022989"/>
    </source>
</evidence>
<comment type="subcellular location">
    <subcellularLocation>
        <location evidence="1">Endomembrane system</location>
        <topology evidence="1">Multi-pass membrane protein</topology>
    </subcellularLocation>
    <subcellularLocation>
        <location evidence="5">Endoplasmic reticulum membrane</location>
    </subcellularLocation>
</comment>
<feature type="transmembrane region" description="Helical" evidence="5">
    <location>
        <begin position="100"/>
        <end position="117"/>
    </location>
</feature>
<dbReference type="PROSITE" id="PS50244">
    <property type="entry name" value="S5A_REDUCTASE"/>
    <property type="match status" value="1"/>
</dbReference>
<evidence type="ECO:0000256" key="4">
    <source>
        <dbReference type="ARBA" id="ARBA00023136"/>
    </source>
</evidence>
<proteinExistence type="inferred from homology"/>
<evidence type="ECO:0000313" key="7">
    <source>
        <dbReference type="EMBL" id="CAK7223495.1"/>
    </source>
</evidence>
<keyword evidence="8" id="KW-1185">Reference proteome</keyword>
<reference evidence="7 8" key="1">
    <citation type="submission" date="2024-01" db="EMBL/GenBank/DDBJ databases">
        <authorList>
            <person name="Allen C."/>
            <person name="Tagirdzhanova G."/>
        </authorList>
    </citation>
    <scope>NUCLEOTIDE SEQUENCE [LARGE SCALE GENOMIC DNA]</scope>
</reference>
<keyword evidence="4 5" id="KW-0472">Membrane</keyword>
<evidence type="ECO:0000256" key="5">
    <source>
        <dbReference type="RuleBase" id="RU367081"/>
    </source>
</evidence>
<dbReference type="PANTHER" id="PTHR14624">
    <property type="entry name" value="DFG10 PROTEIN"/>
    <property type="match status" value="1"/>
</dbReference>
<organism evidence="7 8">
    <name type="scientific">Sporothrix eucalyptigena</name>
    <dbReference type="NCBI Taxonomy" id="1812306"/>
    <lineage>
        <taxon>Eukaryota</taxon>
        <taxon>Fungi</taxon>
        <taxon>Dikarya</taxon>
        <taxon>Ascomycota</taxon>
        <taxon>Pezizomycotina</taxon>
        <taxon>Sordariomycetes</taxon>
        <taxon>Sordariomycetidae</taxon>
        <taxon>Ophiostomatales</taxon>
        <taxon>Ophiostomataceae</taxon>
        <taxon>Sporothrix</taxon>
    </lineage>
</organism>
<feature type="transmembrane region" description="Helical" evidence="5">
    <location>
        <begin position="148"/>
        <end position="169"/>
    </location>
</feature>
<comment type="pathway">
    <text evidence="5">Protein modification; protein glycosylation.</text>
</comment>